<name>A0A1F5Z8V7_9BACT</name>
<protein>
    <recommendedName>
        <fullName evidence="9">BioF2-like acetyltransferase domain-containing protein</fullName>
    </recommendedName>
</protein>
<dbReference type="STRING" id="1798373.A2154_00480"/>
<keyword evidence="3" id="KW-0133">Cell shape</keyword>
<evidence type="ECO:0000256" key="2">
    <source>
        <dbReference type="ARBA" id="ARBA00022679"/>
    </source>
</evidence>
<keyword evidence="4" id="KW-0573">Peptidoglycan synthesis</keyword>
<reference evidence="7 8" key="1">
    <citation type="journal article" date="2016" name="Nat. Commun.">
        <title>Thousands of microbial genomes shed light on interconnected biogeochemical processes in an aquifer system.</title>
        <authorList>
            <person name="Anantharaman K."/>
            <person name="Brown C.T."/>
            <person name="Hug L.A."/>
            <person name="Sharon I."/>
            <person name="Castelle C.J."/>
            <person name="Probst A.J."/>
            <person name="Thomas B.C."/>
            <person name="Singh A."/>
            <person name="Wilkins M.J."/>
            <person name="Karaoz U."/>
            <person name="Brodie E.L."/>
            <person name="Williams K.H."/>
            <person name="Hubbard S.S."/>
            <person name="Banfield J.F."/>
        </authorList>
    </citation>
    <scope>NUCLEOTIDE SEQUENCE [LARGE SCALE GENOMIC DNA]</scope>
</reference>
<evidence type="ECO:0000256" key="4">
    <source>
        <dbReference type="ARBA" id="ARBA00022984"/>
    </source>
</evidence>
<proteinExistence type="inferred from homology"/>
<dbReference type="InterPro" id="IPR050644">
    <property type="entry name" value="PG_Glycine_Bridge_Synth"/>
</dbReference>
<dbReference type="GO" id="GO:0009252">
    <property type="term" value="P:peptidoglycan biosynthetic process"/>
    <property type="evidence" value="ECO:0007669"/>
    <property type="project" value="UniProtKB-KW"/>
</dbReference>
<evidence type="ECO:0000313" key="8">
    <source>
        <dbReference type="Proteomes" id="UP000176854"/>
    </source>
</evidence>
<dbReference type="PANTHER" id="PTHR36174:SF1">
    <property type="entry name" value="LIPID II:GLYCINE GLYCYLTRANSFERASE"/>
    <property type="match status" value="1"/>
</dbReference>
<evidence type="ECO:0000256" key="3">
    <source>
        <dbReference type="ARBA" id="ARBA00022960"/>
    </source>
</evidence>
<dbReference type="PANTHER" id="PTHR36174">
    <property type="entry name" value="LIPID II:GLYCINE GLYCYLTRANSFERASE"/>
    <property type="match status" value="1"/>
</dbReference>
<comment type="caution">
    <text evidence="7">The sequence shown here is derived from an EMBL/GenBank/DDBJ whole genome shotgun (WGS) entry which is preliminary data.</text>
</comment>
<evidence type="ECO:0000256" key="1">
    <source>
        <dbReference type="ARBA" id="ARBA00009943"/>
    </source>
</evidence>
<dbReference type="GO" id="GO:0008360">
    <property type="term" value="P:regulation of cell shape"/>
    <property type="evidence" value="ECO:0007669"/>
    <property type="project" value="UniProtKB-KW"/>
</dbReference>
<keyword evidence="6" id="KW-0961">Cell wall biogenesis/degradation</keyword>
<keyword evidence="5" id="KW-0012">Acyltransferase</keyword>
<dbReference type="PROSITE" id="PS51191">
    <property type="entry name" value="FEMABX"/>
    <property type="match status" value="1"/>
</dbReference>
<keyword evidence="2" id="KW-0808">Transferase</keyword>
<dbReference type="SUPFAM" id="SSF55729">
    <property type="entry name" value="Acyl-CoA N-acyltransferases (Nat)"/>
    <property type="match status" value="2"/>
</dbReference>
<evidence type="ECO:0000256" key="6">
    <source>
        <dbReference type="ARBA" id="ARBA00023316"/>
    </source>
</evidence>
<dbReference type="Pfam" id="PF02388">
    <property type="entry name" value="FemAB"/>
    <property type="match status" value="3"/>
</dbReference>
<dbReference type="EMBL" id="MFJC01000060">
    <property type="protein sequence ID" value="OGG08577.1"/>
    <property type="molecule type" value="Genomic_DNA"/>
</dbReference>
<accession>A0A1F5Z8V7</accession>
<dbReference type="Gene3D" id="3.40.630.30">
    <property type="match status" value="2"/>
</dbReference>
<gene>
    <name evidence="7" type="ORF">A2154_00480</name>
</gene>
<comment type="similarity">
    <text evidence="1">Belongs to the FemABX family.</text>
</comment>
<dbReference type="GO" id="GO:0071555">
    <property type="term" value="P:cell wall organization"/>
    <property type="evidence" value="ECO:0007669"/>
    <property type="project" value="UniProtKB-KW"/>
</dbReference>
<dbReference type="Proteomes" id="UP000176854">
    <property type="component" value="Unassembled WGS sequence"/>
</dbReference>
<organism evidence="7 8">
    <name type="scientific">Candidatus Gottesmanbacteria bacterium RBG_16_43_7</name>
    <dbReference type="NCBI Taxonomy" id="1798373"/>
    <lineage>
        <taxon>Bacteria</taxon>
        <taxon>Candidatus Gottesmaniibacteriota</taxon>
    </lineage>
</organism>
<evidence type="ECO:0000313" key="7">
    <source>
        <dbReference type="EMBL" id="OGG08577.1"/>
    </source>
</evidence>
<dbReference type="InterPro" id="IPR016181">
    <property type="entry name" value="Acyl_CoA_acyltransferase"/>
</dbReference>
<evidence type="ECO:0008006" key="9">
    <source>
        <dbReference type="Google" id="ProtNLM"/>
    </source>
</evidence>
<evidence type="ECO:0000256" key="5">
    <source>
        <dbReference type="ARBA" id="ARBA00023315"/>
    </source>
</evidence>
<sequence>MVQITTAEITSVQLWESFLSHSPEAGFLQSWYWGEFHRRLDQTVIPLGLLVNHQLSGVSLCIVERAKRASYLTIAAGPLLDWSQTSIATAWLGAIRRIAQRESCAFIRVRPQLLENADSRTLFLQLGFTQAPIHLHAQLTHELDITKPENELLANMRKSARYEIRKSQTDHIEVTVSDNPQDIDGFHALQAETARRQGFVPFSLPFLKNQFTVFAENGLALLYSSYLKKALLAQAFTIFYGPVAVYHYGASTALGRVHPGAYAIQWQAICDAKKRGIKRYNFWGVAPAGDNTHRFAALSTFKRGFGGVDVAYLPAHDLVINPVKYAINHGIETFRKTIRRL</sequence>
<dbReference type="AlphaFoldDB" id="A0A1F5Z8V7"/>
<dbReference type="GO" id="GO:0016755">
    <property type="term" value="F:aminoacyltransferase activity"/>
    <property type="evidence" value="ECO:0007669"/>
    <property type="project" value="InterPro"/>
</dbReference>
<dbReference type="InterPro" id="IPR003447">
    <property type="entry name" value="FEMABX"/>
</dbReference>